<feature type="compositionally biased region" description="Basic and acidic residues" evidence="2">
    <location>
        <begin position="341"/>
        <end position="350"/>
    </location>
</feature>
<reference evidence="3 4" key="1">
    <citation type="submission" date="2020-12" db="EMBL/GenBank/DDBJ databases">
        <title>Metabolic potential, ecology and presence of endohyphal bacteria is reflected in genomic diversity of Mucoromycotina.</title>
        <authorList>
            <person name="Muszewska A."/>
            <person name="Okrasinska A."/>
            <person name="Steczkiewicz K."/>
            <person name="Drgas O."/>
            <person name="Orlowska M."/>
            <person name="Perlinska-Lenart U."/>
            <person name="Aleksandrzak-Piekarczyk T."/>
            <person name="Szatraj K."/>
            <person name="Zielenkiewicz U."/>
            <person name="Pilsyk S."/>
            <person name="Malc E."/>
            <person name="Mieczkowski P."/>
            <person name="Kruszewska J.S."/>
            <person name="Biernat P."/>
            <person name="Pawlowska J."/>
        </authorList>
    </citation>
    <scope>NUCLEOTIDE SEQUENCE [LARGE SCALE GENOMIC DNA]</scope>
    <source>
        <strain evidence="3 4">CBS 142.35</strain>
    </source>
</reference>
<name>A0A8H7SG69_9FUNG</name>
<dbReference type="Proteomes" id="UP000646827">
    <property type="component" value="Unassembled WGS sequence"/>
</dbReference>
<dbReference type="InterPro" id="IPR050509">
    <property type="entry name" value="CoA-transferase_III"/>
</dbReference>
<comment type="similarity">
    <text evidence="1">Belongs to the CoA-transferase III family.</text>
</comment>
<accession>A0A8H7SG69</accession>
<dbReference type="SUPFAM" id="SSF89796">
    <property type="entry name" value="CoA-transferase family III (CaiB/BaiF)"/>
    <property type="match status" value="1"/>
</dbReference>
<dbReference type="GO" id="GO:0003824">
    <property type="term" value="F:catalytic activity"/>
    <property type="evidence" value="ECO:0007669"/>
    <property type="project" value="InterPro"/>
</dbReference>
<dbReference type="InterPro" id="IPR023606">
    <property type="entry name" value="CoA-Trfase_III_dom_1_sf"/>
</dbReference>
<gene>
    <name evidence="3" type="ORF">INT45_002202</name>
</gene>
<evidence type="ECO:0000256" key="2">
    <source>
        <dbReference type="SAM" id="MobiDB-lite"/>
    </source>
</evidence>
<evidence type="ECO:0008006" key="5">
    <source>
        <dbReference type="Google" id="ProtNLM"/>
    </source>
</evidence>
<comment type="caution">
    <text evidence="3">The sequence shown here is derived from an EMBL/GenBank/DDBJ whole genome shotgun (WGS) entry which is preliminary data.</text>
</comment>
<dbReference type="InterPro" id="IPR003673">
    <property type="entry name" value="CoA-Trfase_fam_III"/>
</dbReference>
<dbReference type="EMBL" id="JAEPRB010000006">
    <property type="protein sequence ID" value="KAG2227517.1"/>
    <property type="molecule type" value="Genomic_DNA"/>
</dbReference>
<dbReference type="PANTHER" id="PTHR48228:SF5">
    <property type="entry name" value="ALPHA-METHYLACYL-COA RACEMASE"/>
    <property type="match status" value="1"/>
</dbReference>
<evidence type="ECO:0000256" key="1">
    <source>
        <dbReference type="ARBA" id="ARBA00008383"/>
    </source>
</evidence>
<organism evidence="3 4">
    <name type="scientific">Circinella minor</name>
    <dbReference type="NCBI Taxonomy" id="1195481"/>
    <lineage>
        <taxon>Eukaryota</taxon>
        <taxon>Fungi</taxon>
        <taxon>Fungi incertae sedis</taxon>
        <taxon>Mucoromycota</taxon>
        <taxon>Mucoromycotina</taxon>
        <taxon>Mucoromycetes</taxon>
        <taxon>Mucorales</taxon>
        <taxon>Lichtheimiaceae</taxon>
        <taxon>Circinella</taxon>
    </lineage>
</organism>
<proteinExistence type="inferred from homology"/>
<dbReference type="OrthoDB" id="16747at2759"/>
<dbReference type="Gene3D" id="3.40.50.10540">
    <property type="entry name" value="Crotonobetainyl-coa:carnitine coa-transferase, domain 1"/>
    <property type="match status" value="1"/>
</dbReference>
<sequence>MSLPLSDLVVFEMGGLAPAPFAGMILSDFGADVIRIDRPNSVSTDILARNKRSISVNMKDPLAIPVIRELLKKGDILLDPFRPGVLEKMGLGPDILLKENPRLIIARLSGYGQSGAASKVAGHDINYISIAGALEMIGRKGDKPMFPLNILADFAGGGLMCVMGILMALMERIKSGKGQVVDANLTSGTSYLTTFPYLMQKYGLNFNEQRGTNMLDSGAPFYEVYKTKDDRYMSVGAIEPQFYSQFLKGLELNPKDLPEQHDRDAWPKMKEIFANVFATKTQAVWTEKFDGTDACVAPVLSFREEIPNVSMVTEPEKQWPRKAAPPQPAPILSRTPAKQVNYDDPRKQDNNDDPFLQPGTHTMEVLSQFGIPQSKIRELLNKGTFIDKVGISKL</sequence>
<evidence type="ECO:0000313" key="3">
    <source>
        <dbReference type="EMBL" id="KAG2227517.1"/>
    </source>
</evidence>
<feature type="region of interest" description="Disordered" evidence="2">
    <location>
        <begin position="313"/>
        <end position="359"/>
    </location>
</feature>
<protein>
    <recommendedName>
        <fullName evidence="5">Alpha-methylacyl-CoA racemase</fullName>
    </recommendedName>
</protein>
<dbReference type="Gene3D" id="3.30.1540.10">
    <property type="entry name" value="formyl-coa transferase, domain 3"/>
    <property type="match status" value="1"/>
</dbReference>
<dbReference type="Pfam" id="PF02515">
    <property type="entry name" value="CoA_transf_3"/>
    <property type="match status" value="1"/>
</dbReference>
<evidence type="ECO:0000313" key="4">
    <source>
        <dbReference type="Proteomes" id="UP000646827"/>
    </source>
</evidence>
<dbReference type="PANTHER" id="PTHR48228">
    <property type="entry name" value="SUCCINYL-COA--D-CITRAMALATE COA-TRANSFERASE"/>
    <property type="match status" value="1"/>
</dbReference>
<dbReference type="InterPro" id="IPR044855">
    <property type="entry name" value="CoA-Trfase_III_dom3_sf"/>
</dbReference>
<dbReference type="AlphaFoldDB" id="A0A8H7SG69"/>
<keyword evidence="4" id="KW-1185">Reference proteome</keyword>